<dbReference type="InterPro" id="IPR050300">
    <property type="entry name" value="GDXG_lipolytic_enzyme"/>
</dbReference>
<proteinExistence type="predicted"/>
<sequence>MLRNIKRSLIDVLQLPTYWKHGREVRGRMSCSIRRFAYGPHPRQYYLLLEPEGFAPTAPLSWAFYLHGGAWTFGTPEAFRPAARPWLAQGFRVVLPSYRRPPRYSLPSIVADCKSVIAAVAASGMPLSPPQIGGISAGGHLAALMALHPDWWTAAGWPAGPDRALLCAAPLNLELLRPGRLFRRYADHDPINKLHHAGSLDWLLLHGTADGMVDYRHSTSFALRVPDARLLTIPEGGHLDAGRWTYDDRDPYAGAIADFIRSAAPAPPGPA</sequence>
<keyword evidence="1" id="KW-0378">Hydrolase</keyword>
<name>A0A840E3N9_9BACT</name>
<keyword evidence="4" id="KW-1185">Reference proteome</keyword>
<dbReference type="RefSeq" id="WP_183496056.1">
    <property type="nucleotide sequence ID" value="NZ_JACIFF010000006.1"/>
</dbReference>
<protein>
    <submittedName>
        <fullName evidence="3">Dipeptidyl aminopeptidase/acylaminoacyl peptidase</fullName>
    </submittedName>
</protein>
<dbReference type="Proteomes" id="UP000576209">
    <property type="component" value="Unassembled WGS sequence"/>
</dbReference>
<evidence type="ECO:0000259" key="2">
    <source>
        <dbReference type="Pfam" id="PF07859"/>
    </source>
</evidence>
<accession>A0A840E3N9</accession>
<dbReference type="InterPro" id="IPR013094">
    <property type="entry name" value="AB_hydrolase_3"/>
</dbReference>
<dbReference type="Pfam" id="PF07859">
    <property type="entry name" value="Abhydrolase_3"/>
    <property type="match status" value="1"/>
</dbReference>
<keyword evidence="3" id="KW-0031">Aminopeptidase</keyword>
<dbReference type="InterPro" id="IPR029058">
    <property type="entry name" value="AB_hydrolase_fold"/>
</dbReference>
<dbReference type="AlphaFoldDB" id="A0A840E3N9"/>
<organism evidence="3 4">
    <name type="scientific">Neolewinella aquimaris</name>
    <dbReference type="NCBI Taxonomy" id="1835722"/>
    <lineage>
        <taxon>Bacteria</taxon>
        <taxon>Pseudomonadati</taxon>
        <taxon>Bacteroidota</taxon>
        <taxon>Saprospiria</taxon>
        <taxon>Saprospirales</taxon>
        <taxon>Lewinellaceae</taxon>
        <taxon>Neolewinella</taxon>
    </lineage>
</organism>
<dbReference type="PANTHER" id="PTHR48081">
    <property type="entry name" value="AB HYDROLASE SUPERFAMILY PROTEIN C4A8.06C"/>
    <property type="match status" value="1"/>
</dbReference>
<gene>
    <name evidence="3" type="ORF">GGR28_002438</name>
</gene>
<dbReference type="GO" id="GO:0004177">
    <property type="term" value="F:aminopeptidase activity"/>
    <property type="evidence" value="ECO:0007669"/>
    <property type="project" value="UniProtKB-KW"/>
</dbReference>
<evidence type="ECO:0000256" key="1">
    <source>
        <dbReference type="ARBA" id="ARBA00022801"/>
    </source>
</evidence>
<evidence type="ECO:0000313" key="3">
    <source>
        <dbReference type="EMBL" id="MBB4079811.1"/>
    </source>
</evidence>
<feature type="domain" description="Alpha/beta hydrolase fold-3" evidence="2">
    <location>
        <begin position="64"/>
        <end position="147"/>
    </location>
</feature>
<reference evidence="3 4" key="1">
    <citation type="submission" date="2020-08" db="EMBL/GenBank/DDBJ databases">
        <title>Genomic Encyclopedia of Type Strains, Phase IV (KMG-IV): sequencing the most valuable type-strain genomes for metagenomic binning, comparative biology and taxonomic classification.</title>
        <authorList>
            <person name="Goeker M."/>
        </authorList>
    </citation>
    <scope>NUCLEOTIDE SEQUENCE [LARGE SCALE GENOMIC DNA]</scope>
    <source>
        <strain evidence="3 4">DSM 105137</strain>
    </source>
</reference>
<dbReference type="SUPFAM" id="SSF53474">
    <property type="entry name" value="alpha/beta-Hydrolases"/>
    <property type="match status" value="1"/>
</dbReference>
<dbReference type="Gene3D" id="3.40.50.1820">
    <property type="entry name" value="alpha/beta hydrolase"/>
    <property type="match status" value="1"/>
</dbReference>
<dbReference type="EMBL" id="JACIFF010000006">
    <property type="protein sequence ID" value="MBB4079811.1"/>
    <property type="molecule type" value="Genomic_DNA"/>
</dbReference>
<comment type="caution">
    <text evidence="3">The sequence shown here is derived from an EMBL/GenBank/DDBJ whole genome shotgun (WGS) entry which is preliminary data.</text>
</comment>
<keyword evidence="3" id="KW-0645">Protease</keyword>
<evidence type="ECO:0000313" key="4">
    <source>
        <dbReference type="Proteomes" id="UP000576209"/>
    </source>
</evidence>